<dbReference type="CDD" id="cd01948">
    <property type="entry name" value="EAL"/>
    <property type="match status" value="1"/>
</dbReference>
<sequence>MVGTQDLARDLVAADALCNISMVRVTADQRYKPGHLAPYGVYAVFAEEGTPEAEFLGLVTEQDIAAYPQRIFADLLRLNPPSGRVPADMPLALLGQSMEAREWRTVPVMDAHGTLLGVVTRASWLAALLARQQWLLEETRKLNEQIELDRQHKETWAVRLQNLHDAARTLLRLLSHTTIERDLLQGGIEALVKVIQARYGAIGILDSEGNLSQFVYTGLSAEEAAQIHEFPKGRGLLGVVIQQDVALRLENIHADARSAGFPANHPPMTSLLAVPVSHMGRVYGRIYLSDKPDGEPFSAEDELLTRSFANSLSLVLDNARRLEEVQLARHRLDLIAHFDALTGLPNRALLMERLDQALGVAQRNGTALSVLMLDLDNFKRINDARGHEQGDQLLNKVAERLRYTLGDDDLLARLGGDEFAILCAGRGHEATARLAQNVLASFKTPFDILNDQFFLSVSIGVACYPADSDSAAGLIRKADTAMYQAKDSGKNSARFFTADMDQAVQMRTRLEAQLRRALDQNEFRVYFQPQVDLRTHRIVGAEALIRWVREDGSMCPPSEFIPVAEETGLITPIGEWVLRQACTEAARWQRLSATPVSLAVNLSAYQFRHQDLSRLVQEILRETGLPAQMLELEITESLLVQDDISVGTTMQDLRHLGVHFTVDDFGTGYSSLSYIRRFPVETIKIDQSFIRYCVQDHSAATLVEAILAMASSLNLRVVAEGVETIEQRELLRSLRCGYAQGYYFGRPMPAEDFAALPALAMGVA</sequence>
<reference evidence="6 7" key="1">
    <citation type="submission" date="2012-04" db="EMBL/GenBank/DDBJ databases">
        <title>Improved High-Quality Draft sequence of Leptothrix ochracea L12.</title>
        <authorList>
            <consortium name="US DOE Joint Genome Institute"/>
            <person name="Lucas S."/>
            <person name="Han J."/>
            <person name="Lapidus A."/>
            <person name="Cheng J.-F."/>
            <person name="Goodwin L."/>
            <person name="Pitluck S."/>
            <person name="Peters L."/>
            <person name="Zeytun A."/>
            <person name="Detter J.C."/>
            <person name="Han C."/>
            <person name="Tapia R."/>
            <person name="Land M."/>
            <person name="Hauser L."/>
            <person name="Kyrpides N."/>
            <person name="Ivanova N."/>
            <person name="Pagani I."/>
            <person name="Stepanauskas R."/>
            <person name="Masland D."/>
            <person name="Poulton N."/>
            <person name="Emerson D."/>
            <person name="Fleming E."/>
            <person name="Woyke T."/>
        </authorList>
    </citation>
    <scope>NUCLEOTIDE SEQUENCE [LARGE SCALE GENOMIC DNA]</scope>
    <source>
        <strain evidence="6 7">L12</strain>
    </source>
</reference>
<name>I4Z5G5_9BURK</name>
<dbReference type="InterPro" id="IPR046342">
    <property type="entry name" value="CBS_dom_sf"/>
</dbReference>
<dbReference type="CDD" id="cd01949">
    <property type="entry name" value="GGDEF"/>
    <property type="match status" value="1"/>
</dbReference>
<dbReference type="InterPro" id="IPR000644">
    <property type="entry name" value="CBS_dom"/>
</dbReference>
<dbReference type="FunFam" id="3.30.70.270:FF:000001">
    <property type="entry name" value="Diguanylate cyclase domain protein"/>
    <property type="match status" value="1"/>
</dbReference>
<dbReference type="NCBIfam" id="TIGR00254">
    <property type="entry name" value="GGDEF"/>
    <property type="match status" value="1"/>
</dbReference>
<dbReference type="InterPro" id="IPR035919">
    <property type="entry name" value="EAL_sf"/>
</dbReference>
<proteinExistence type="predicted"/>
<dbReference type="SUPFAM" id="SSF54631">
    <property type="entry name" value="CBS-domain pair"/>
    <property type="match status" value="1"/>
</dbReference>
<evidence type="ECO:0000313" key="7">
    <source>
        <dbReference type="Proteomes" id="UP000053899"/>
    </source>
</evidence>
<dbReference type="InterPro" id="IPR043128">
    <property type="entry name" value="Rev_trsase/Diguanyl_cyclase"/>
</dbReference>
<dbReference type="PANTHER" id="PTHR44757">
    <property type="entry name" value="DIGUANYLATE CYCLASE DGCP"/>
    <property type="match status" value="1"/>
</dbReference>
<dbReference type="SUPFAM" id="SSF141868">
    <property type="entry name" value="EAL domain-like"/>
    <property type="match status" value="1"/>
</dbReference>
<dbReference type="Gene3D" id="3.30.450.40">
    <property type="match status" value="1"/>
</dbReference>
<dbReference type="InterPro" id="IPR052155">
    <property type="entry name" value="Biofilm_reg_signaling"/>
</dbReference>
<dbReference type="SMART" id="SM00065">
    <property type="entry name" value="GAF"/>
    <property type="match status" value="1"/>
</dbReference>
<dbReference type="InterPro" id="IPR001633">
    <property type="entry name" value="EAL_dom"/>
</dbReference>
<evidence type="ECO:0000259" key="5">
    <source>
        <dbReference type="PROSITE" id="PS51371"/>
    </source>
</evidence>
<accession>I4Z5G5</accession>
<dbReference type="PROSITE" id="PS50883">
    <property type="entry name" value="EAL"/>
    <property type="match status" value="1"/>
</dbReference>
<dbReference type="Gene3D" id="3.20.20.450">
    <property type="entry name" value="EAL domain"/>
    <property type="match status" value="1"/>
</dbReference>
<dbReference type="GO" id="GO:0071111">
    <property type="term" value="F:cyclic-guanylate-specific phosphodiesterase activity"/>
    <property type="evidence" value="ECO:0007669"/>
    <property type="project" value="UniProtKB-EC"/>
</dbReference>
<comment type="catalytic activity">
    <reaction evidence="1">
        <text>3',3'-c-di-GMP + H2O = 5'-phosphoguanylyl(3'-&gt;5')guanosine + H(+)</text>
        <dbReference type="Rhea" id="RHEA:24902"/>
        <dbReference type="ChEBI" id="CHEBI:15377"/>
        <dbReference type="ChEBI" id="CHEBI:15378"/>
        <dbReference type="ChEBI" id="CHEBI:58754"/>
        <dbReference type="ChEBI" id="CHEBI:58805"/>
        <dbReference type="EC" id="3.1.4.52"/>
    </reaction>
    <physiologicalReaction direction="left-to-right" evidence="1">
        <dbReference type="Rhea" id="RHEA:24903"/>
    </physiologicalReaction>
</comment>
<evidence type="ECO:0000259" key="3">
    <source>
        <dbReference type="PROSITE" id="PS50883"/>
    </source>
</evidence>
<protein>
    <submittedName>
        <fullName evidence="6">Diguanylate cyclase (GGDEF) domain-containing protein</fullName>
    </submittedName>
</protein>
<keyword evidence="2" id="KW-0129">CBS domain</keyword>
<dbReference type="SMART" id="SM00052">
    <property type="entry name" value="EAL"/>
    <property type="match status" value="1"/>
</dbReference>
<evidence type="ECO:0000313" key="6">
    <source>
        <dbReference type="EMBL" id="EIM31457.1"/>
    </source>
</evidence>
<dbReference type="PANTHER" id="PTHR44757:SF2">
    <property type="entry name" value="BIOFILM ARCHITECTURE MAINTENANCE PROTEIN MBAA"/>
    <property type="match status" value="1"/>
</dbReference>
<evidence type="ECO:0000259" key="4">
    <source>
        <dbReference type="PROSITE" id="PS50887"/>
    </source>
</evidence>
<dbReference type="GO" id="GO:0071732">
    <property type="term" value="P:cellular response to nitric oxide"/>
    <property type="evidence" value="ECO:0007669"/>
    <property type="project" value="UniProtKB-ARBA"/>
</dbReference>
<feature type="domain" description="EAL" evidence="3">
    <location>
        <begin position="507"/>
        <end position="761"/>
    </location>
</feature>
<dbReference type="Pfam" id="PF13185">
    <property type="entry name" value="GAF_2"/>
    <property type="match status" value="1"/>
</dbReference>
<dbReference type="InterPro" id="IPR003018">
    <property type="entry name" value="GAF"/>
</dbReference>
<dbReference type="AlphaFoldDB" id="I4Z5G5"/>
<dbReference type="InterPro" id="IPR029016">
    <property type="entry name" value="GAF-like_dom_sf"/>
</dbReference>
<dbReference type="InterPro" id="IPR029787">
    <property type="entry name" value="Nucleotide_cyclase"/>
</dbReference>
<dbReference type="SUPFAM" id="SSF55073">
    <property type="entry name" value="Nucleotide cyclase"/>
    <property type="match status" value="1"/>
</dbReference>
<dbReference type="Gene3D" id="3.30.70.270">
    <property type="match status" value="1"/>
</dbReference>
<dbReference type="RefSeq" id="WP_009453459.1">
    <property type="nucleotide sequence ID" value="NZ_JH660681.1"/>
</dbReference>
<gene>
    <name evidence="6" type="ORF">LepocDRAFT_00001870</name>
</gene>
<dbReference type="Pfam" id="PF00563">
    <property type="entry name" value="EAL"/>
    <property type="match status" value="1"/>
</dbReference>
<evidence type="ECO:0000256" key="1">
    <source>
        <dbReference type="ARBA" id="ARBA00051114"/>
    </source>
</evidence>
<dbReference type="SUPFAM" id="SSF55781">
    <property type="entry name" value="GAF domain-like"/>
    <property type="match status" value="1"/>
</dbReference>
<dbReference type="Proteomes" id="UP000053899">
    <property type="component" value="Unassembled WGS sequence"/>
</dbReference>
<dbReference type="HOGENOM" id="CLU_000445_70_34_4"/>
<keyword evidence="7" id="KW-1185">Reference proteome</keyword>
<organism evidence="6 7">
    <name type="scientific">Leptothrix ochracea L12</name>
    <dbReference type="NCBI Taxonomy" id="735332"/>
    <lineage>
        <taxon>Bacteria</taxon>
        <taxon>Pseudomonadati</taxon>
        <taxon>Pseudomonadota</taxon>
        <taxon>Betaproteobacteria</taxon>
        <taxon>Burkholderiales</taxon>
        <taxon>Sphaerotilaceae</taxon>
        <taxon>Leptothrix</taxon>
    </lineage>
</organism>
<dbReference type="FunFam" id="3.20.20.450:FF:000001">
    <property type="entry name" value="Cyclic di-GMP phosphodiesterase yahA"/>
    <property type="match status" value="1"/>
</dbReference>
<dbReference type="SMART" id="SM00267">
    <property type="entry name" value="GGDEF"/>
    <property type="match status" value="1"/>
</dbReference>
<dbReference type="InterPro" id="IPR000160">
    <property type="entry name" value="GGDEF_dom"/>
</dbReference>
<dbReference type="OrthoDB" id="9813903at2"/>
<dbReference type="EMBL" id="JH660681">
    <property type="protein sequence ID" value="EIM31457.1"/>
    <property type="molecule type" value="Genomic_DNA"/>
</dbReference>
<feature type="domain" description="GGDEF" evidence="4">
    <location>
        <begin position="366"/>
        <end position="498"/>
    </location>
</feature>
<dbReference type="PROSITE" id="PS51371">
    <property type="entry name" value="CBS"/>
    <property type="match status" value="1"/>
</dbReference>
<dbReference type="GeneID" id="92352253"/>
<dbReference type="Pfam" id="PF00990">
    <property type="entry name" value="GGDEF"/>
    <property type="match status" value="1"/>
</dbReference>
<feature type="domain" description="CBS" evidence="5">
    <location>
        <begin position="78"/>
        <end position="138"/>
    </location>
</feature>
<dbReference type="PROSITE" id="PS50887">
    <property type="entry name" value="GGDEF"/>
    <property type="match status" value="1"/>
</dbReference>
<evidence type="ECO:0000256" key="2">
    <source>
        <dbReference type="PROSITE-ProRule" id="PRU00703"/>
    </source>
</evidence>